<protein>
    <submittedName>
        <fullName evidence="1">Uncharacterized protein</fullName>
    </submittedName>
</protein>
<name>A0A2S2PBL9_SCHGA</name>
<sequence>MIEGHKRVQEFGSPCVKKKVINICSQSTEVMDPVTQMNSEVLILNREDGIENDTPNNSLYEKLDVSHSSPIIEDIDEPLIIHEPVPEDVIVFDFPEMNQQENGIRKVANRLRSKLKLIIQCTWSKC</sequence>
<accession>A0A2S2PBL9</accession>
<evidence type="ECO:0000313" key="1">
    <source>
        <dbReference type="EMBL" id="MBY26857.1"/>
    </source>
</evidence>
<dbReference type="AlphaFoldDB" id="A0A2S2PBL9"/>
<reference evidence="1" key="1">
    <citation type="submission" date="2018-04" db="EMBL/GenBank/DDBJ databases">
        <title>Transcriptome of Schizaphis graminum biotype I.</title>
        <authorList>
            <person name="Scully E.D."/>
            <person name="Geib S.M."/>
            <person name="Palmer N.A."/>
            <person name="Koch K."/>
            <person name="Bradshaw J."/>
            <person name="Heng-Moss T."/>
            <person name="Sarath G."/>
        </authorList>
    </citation>
    <scope>NUCLEOTIDE SEQUENCE</scope>
</reference>
<dbReference type="EMBL" id="GGMR01014238">
    <property type="protein sequence ID" value="MBY26857.1"/>
    <property type="molecule type" value="Transcribed_RNA"/>
</dbReference>
<organism evidence="1">
    <name type="scientific">Schizaphis graminum</name>
    <name type="common">Green bug aphid</name>
    <dbReference type="NCBI Taxonomy" id="13262"/>
    <lineage>
        <taxon>Eukaryota</taxon>
        <taxon>Metazoa</taxon>
        <taxon>Ecdysozoa</taxon>
        <taxon>Arthropoda</taxon>
        <taxon>Hexapoda</taxon>
        <taxon>Insecta</taxon>
        <taxon>Pterygota</taxon>
        <taxon>Neoptera</taxon>
        <taxon>Paraneoptera</taxon>
        <taxon>Hemiptera</taxon>
        <taxon>Sternorrhyncha</taxon>
        <taxon>Aphidomorpha</taxon>
        <taxon>Aphidoidea</taxon>
        <taxon>Aphididae</taxon>
        <taxon>Aphidini</taxon>
        <taxon>Schizaphis</taxon>
    </lineage>
</organism>
<proteinExistence type="predicted"/>
<gene>
    <name evidence="1" type="ORF">g.3533</name>
</gene>